<proteinExistence type="inferred from homology"/>
<dbReference type="Pfam" id="PF01740">
    <property type="entry name" value="STAS"/>
    <property type="match status" value="1"/>
</dbReference>
<dbReference type="RefSeq" id="WP_213617368.1">
    <property type="nucleotide sequence ID" value="NZ_CP137852.1"/>
</dbReference>
<evidence type="ECO:0000313" key="5">
    <source>
        <dbReference type="Proteomes" id="UP001305521"/>
    </source>
</evidence>
<evidence type="ECO:0000256" key="2">
    <source>
        <dbReference type="RuleBase" id="RU003749"/>
    </source>
</evidence>
<comment type="similarity">
    <text evidence="1 2">Belongs to the anti-sigma-factor antagonist family.</text>
</comment>
<dbReference type="InterPro" id="IPR003658">
    <property type="entry name" value="Anti-sigma_ant"/>
</dbReference>
<dbReference type="NCBIfam" id="TIGR00377">
    <property type="entry name" value="ant_ant_sig"/>
    <property type="match status" value="1"/>
</dbReference>
<dbReference type="PANTHER" id="PTHR33495">
    <property type="entry name" value="ANTI-SIGMA FACTOR ANTAGONIST TM_1081-RELATED-RELATED"/>
    <property type="match status" value="1"/>
</dbReference>
<gene>
    <name evidence="4" type="ORF">R9Z33_20005</name>
</gene>
<dbReference type="Proteomes" id="UP001305521">
    <property type="component" value="Chromosome"/>
</dbReference>
<dbReference type="PROSITE" id="PS50801">
    <property type="entry name" value="STAS"/>
    <property type="match status" value="1"/>
</dbReference>
<evidence type="ECO:0000256" key="1">
    <source>
        <dbReference type="ARBA" id="ARBA00009013"/>
    </source>
</evidence>
<sequence>MEITETQEGGKAVAILDGRLDTATAGLTETRLLAMLEKGSVIADLSEVRYVSSAGLRVLLKAAKQAKATGASFAVVGLQAPVREVFEISGFDKIIPAFATRAEAAQG</sequence>
<dbReference type="InterPro" id="IPR002645">
    <property type="entry name" value="STAS_dom"/>
</dbReference>
<protein>
    <recommendedName>
        <fullName evidence="2">Anti-sigma factor antagonist</fullName>
    </recommendedName>
</protein>
<evidence type="ECO:0000259" key="3">
    <source>
        <dbReference type="PROSITE" id="PS50801"/>
    </source>
</evidence>
<keyword evidence="5" id="KW-1185">Reference proteome</keyword>
<reference evidence="4 5" key="1">
    <citation type="submission" date="2023-11" db="EMBL/GenBank/DDBJ databases">
        <title>Arctic aerobic anoxygenic photoheterotroph Sediminicoccus rosea KRV36 adapts its photosynthesis to long days of polar summer.</title>
        <authorList>
            <person name="Tomasch J."/>
            <person name="Kopejtka K."/>
            <person name="Bily T."/>
            <person name="Gardiner A.T."/>
            <person name="Gardian Z."/>
            <person name="Shivaramu S."/>
            <person name="Koblizek M."/>
            <person name="Engelhardt F."/>
            <person name="Kaftan D."/>
        </authorList>
    </citation>
    <scope>NUCLEOTIDE SEQUENCE [LARGE SCALE GENOMIC DNA]</scope>
    <source>
        <strain evidence="4 5">R-30</strain>
    </source>
</reference>
<organism evidence="4 5">
    <name type="scientific">Sediminicoccus rosea</name>
    <dbReference type="NCBI Taxonomy" id="1225128"/>
    <lineage>
        <taxon>Bacteria</taxon>
        <taxon>Pseudomonadati</taxon>
        <taxon>Pseudomonadota</taxon>
        <taxon>Alphaproteobacteria</taxon>
        <taxon>Acetobacterales</taxon>
        <taxon>Roseomonadaceae</taxon>
        <taxon>Sediminicoccus</taxon>
    </lineage>
</organism>
<evidence type="ECO:0000313" key="4">
    <source>
        <dbReference type="EMBL" id="WPB84368.1"/>
    </source>
</evidence>
<dbReference type="Gene3D" id="3.30.750.24">
    <property type="entry name" value="STAS domain"/>
    <property type="match status" value="1"/>
</dbReference>
<feature type="domain" description="STAS" evidence="3">
    <location>
        <begin position="1"/>
        <end position="107"/>
    </location>
</feature>
<dbReference type="CDD" id="cd07043">
    <property type="entry name" value="STAS_anti-anti-sigma_factors"/>
    <property type="match status" value="1"/>
</dbReference>
<dbReference type="InterPro" id="IPR036513">
    <property type="entry name" value="STAS_dom_sf"/>
</dbReference>
<dbReference type="SUPFAM" id="SSF52091">
    <property type="entry name" value="SpoIIaa-like"/>
    <property type="match status" value="1"/>
</dbReference>
<dbReference type="EMBL" id="CP137852">
    <property type="protein sequence ID" value="WPB84368.1"/>
    <property type="molecule type" value="Genomic_DNA"/>
</dbReference>
<accession>A0ABZ0PG96</accession>
<name>A0ABZ0PG96_9PROT</name>